<comment type="caution">
    <text evidence="3">The sequence shown here is derived from an EMBL/GenBank/DDBJ whole genome shotgun (WGS) entry which is preliminary data.</text>
</comment>
<feature type="transmembrane region" description="Helical" evidence="2">
    <location>
        <begin position="50"/>
        <end position="73"/>
    </location>
</feature>
<feature type="coiled-coil region" evidence="1">
    <location>
        <begin position="261"/>
        <end position="302"/>
    </location>
</feature>
<sequence>MLDALKRNKDVLIVLALVVFAWVGVVDQYAEQYINASLVSAGASFGIARLFNATISVLSTITLNVAIVGSVQIGELLDPLNDLVEDFSSVMKYAISSLLIQKLLVEILQTLHFKVFLSISGVAFLGTRFVFSRYRALAYKVFLFAVICKFSIAMVAVASSWVDEAFIDDAVQQEYAALEAFPASPDRLDEALDLSKEIKVQVARELESEQAKRQTLLLQSQRLTQDETDQLAQIDRVEEALAVASEGRSGFSVLFDKTAEERALERERNQLLTQLRRIQRNLNDVEDDLDNVDDDIAELQDRLKGEVSTFASIRNGFSRITVAAKDKVTGYVATLNQSIDHFLNMMALFVLKTMIIPLLFLVIMYKACVRLWGITPASAVTKAREAVEG</sequence>
<evidence type="ECO:0000256" key="2">
    <source>
        <dbReference type="SAM" id="Phobius"/>
    </source>
</evidence>
<reference evidence="3 4" key="1">
    <citation type="submission" date="2018-06" db="EMBL/GenBank/DDBJ databases">
        <title>Marinomonas sp. YLB-05 draft genome sequence.</title>
        <authorList>
            <person name="Yu L."/>
            <person name="Tang X."/>
        </authorList>
    </citation>
    <scope>NUCLEOTIDE SEQUENCE [LARGE SCALE GENOMIC DNA]</scope>
    <source>
        <strain evidence="3 4">YLB-05</strain>
    </source>
</reference>
<protein>
    <submittedName>
        <fullName evidence="3">Uncharacterized protein</fullName>
    </submittedName>
</protein>
<feature type="transmembrane region" description="Helical" evidence="2">
    <location>
        <begin position="342"/>
        <end position="365"/>
    </location>
</feature>
<organism evidence="3 4">
    <name type="scientific">Marinomonas piezotolerans</name>
    <dbReference type="NCBI Taxonomy" id="2213058"/>
    <lineage>
        <taxon>Bacteria</taxon>
        <taxon>Pseudomonadati</taxon>
        <taxon>Pseudomonadota</taxon>
        <taxon>Gammaproteobacteria</taxon>
        <taxon>Oceanospirillales</taxon>
        <taxon>Oceanospirillaceae</taxon>
        <taxon>Marinomonas</taxon>
    </lineage>
</organism>
<keyword evidence="2" id="KW-0472">Membrane</keyword>
<keyword evidence="4" id="KW-1185">Reference proteome</keyword>
<dbReference type="Proteomes" id="UP000254326">
    <property type="component" value="Unassembled WGS sequence"/>
</dbReference>
<dbReference type="OrthoDB" id="5293851at2"/>
<keyword evidence="2" id="KW-1133">Transmembrane helix</keyword>
<dbReference type="AlphaFoldDB" id="A0A370U7M1"/>
<keyword evidence="1" id="KW-0175">Coiled coil</keyword>
<name>A0A370U7M1_9GAMM</name>
<dbReference type="EMBL" id="QKRA01000006">
    <property type="protein sequence ID" value="RDL43753.1"/>
    <property type="molecule type" value="Genomic_DNA"/>
</dbReference>
<evidence type="ECO:0000313" key="4">
    <source>
        <dbReference type="Proteomes" id="UP000254326"/>
    </source>
</evidence>
<dbReference type="RefSeq" id="WP_115468671.1">
    <property type="nucleotide sequence ID" value="NZ_QKRA01000006.1"/>
</dbReference>
<keyword evidence="2" id="KW-0812">Transmembrane</keyword>
<evidence type="ECO:0000256" key="1">
    <source>
        <dbReference type="SAM" id="Coils"/>
    </source>
</evidence>
<feature type="transmembrane region" description="Helical" evidence="2">
    <location>
        <begin position="138"/>
        <end position="162"/>
    </location>
</feature>
<accession>A0A370U7M1</accession>
<feature type="transmembrane region" description="Helical" evidence="2">
    <location>
        <begin position="12"/>
        <end position="30"/>
    </location>
</feature>
<gene>
    <name evidence="3" type="ORF">DN730_13480</name>
</gene>
<evidence type="ECO:0000313" key="3">
    <source>
        <dbReference type="EMBL" id="RDL43753.1"/>
    </source>
</evidence>
<proteinExistence type="predicted"/>